<dbReference type="Proteomes" id="UP001327560">
    <property type="component" value="Chromosome 9"/>
</dbReference>
<evidence type="ECO:0000313" key="1">
    <source>
        <dbReference type="EMBL" id="WOL19578.1"/>
    </source>
</evidence>
<keyword evidence="2" id="KW-1185">Reference proteome</keyword>
<gene>
    <name evidence="1" type="ORF">Cni_G28380</name>
</gene>
<evidence type="ECO:0000313" key="2">
    <source>
        <dbReference type="Proteomes" id="UP001327560"/>
    </source>
</evidence>
<name>A0AAQ3L2L1_9LILI</name>
<reference evidence="1 2" key="1">
    <citation type="submission" date="2023-10" db="EMBL/GenBank/DDBJ databases">
        <title>Chromosome-scale genome assembly provides insights into flower coloration mechanisms of Canna indica.</title>
        <authorList>
            <person name="Li C."/>
        </authorList>
    </citation>
    <scope>NUCLEOTIDE SEQUENCE [LARGE SCALE GENOMIC DNA]</scope>
    <source>
        <tissue evidence="1">Flower</tissue>
    </source>
</reference>
<organism evidence="1 2">
    <name type="scientific">Canna indica</name>
    <name type="common">Indian-shot</name>
    <dbReference type="NCBI Taxonomy" id="4628"/>
    <lineage>
        <taxon>Eukaryota</taxon>
        <taxon>Viridiplantae</taxon>
        <taxon>Streptophyta</taxon>
        <taxon>Embryophyta</taxon>
        <taxon>Tracheophyta</taxon>
        <taxon>Spermatophyta</taxon>
        <taxon>Magnoliopsida</taxon>
        <taxon>Liliopsida</taxon>
        <taxon>Zingiberales</taxon>
        <taxon>Cannaceae</taxon>
        <taxon>Canna</taxon>
    </lineage>
</organism>
<proteinExistence type="predicted"/>
<dbReference type="EMBL" id="CP136898">
    <property type="protein sequence ID" value="WOL19578.1"/>
    <property type="molecule type" value="Genomic_DNA"/>
</dbReference>
<accession>A0AAQ3L2L1</accession>
<protein>
    <submittedName>
        <fullName evidence="1">Uncharacterized protein</fullName>
    </submittedName>
</protein>
<sequence length="66" mass="7415">MTFEGDGPRSSTPPPIFRCDFRHALGEESASSSSYSSKYGYQKVYITDPDMRESFSCSTDLFQQMG</sequence>
<dbReference type="AlphaFoldDB" id="A0AAQ3L2L1"/>